<gene>
    <name evidence="2" type="ORF">UR96_C0002G0007</name>
</gene>
<reference evidence="2 3" key="1">
    <citation type="journal article" date="2015" name="Nature">
        <title>rRNA introns, odd ribosomes, and small enigmatic genomes across a large radiation of phyla.</title>
        <authorList>
            <person name="Brown C.T."/>
            <person name="Hug L.A."/>
            <person name="Thomas B.C."/>
            <person name="Sharon I."/>
            <person name="Castelle C.J."/>
            <person name="Singh A."/>
            <person name="Wilkins M.J."/>
            <person name="Williams K.H."/>
            <person name="Banfield J.F."/>
        </authorList>
    </citation>
    <scope>NUCLEOTIDE SEQUENCE [LARGE SCALE GENOMIC DNA]</scope>
</reference>
<organism evidence="2 3">
    <name type="scientific">candidate division WS6 bacterium GW2011_GWC1_36_11</name>
    <dbReference type="NCBI Taxonomy" id="1619090"/>
    <lineage>
        <taxon>Bacteria</taxon>
        <taxon>Candidatus Dojkabacteria</taxon>
    </lineage>
</organism>
<dbReference type="AlphaFoldDB" id="A0A0G0DHT8"/>
<dbReference type="Proteomes" id="UP000034140">
    <property type="component" value="Unassembled WGS sequence"/>
</dbReference>
<accession>A0A0G0DHT8</accession>
<keyword evidence="1" id="KW-1133">Transmembrane helix</keyword>
<comment type="caution">
    <text evidence="2">The sequence shown here is derived from an EMBL/GenBank/DDBJ whole genome shotgun (WGS) entry which is preliminary data.</text>
</comment>
<protein>
    <submittedName>
        <fullName evidence="2">Uncharacterized protein</fullName>
    </submittedName>
</protein>
<evidence type="ECO:0000313" key="3">
    <source>
        <dbReference type="Proteomes" id="UP000034140"/>
    </source>
</evidence>
<feature type="transmembrane region" description="Helical" evidence="1">
    <location>
        <begin position="6"/>
        <end position="29"/>
    </location>
</feature>
<name>A0A0G0DHT8_9BACT</name>
<keyword evidence="1" id="KW-0472">Membrane</keyword>
<evidence type="ECO:0000256" key="1">
    <source>
        <dbReference type="SAM" id="Phobius"/>
    </source>
</evidence>
<dbReference type="EMBL" id="LBRE01000002">
    <property type="protein sequence ID" value="KKP92978.1"/>
    <property type="molecule type" value="Genomic_DNA"/>
</dbReference>
<keyword evidence="1" id="KW-0812">Transmembrane</keyword>
<sequence length="320" mass="34576">MKKETYSAQALAIAMVVLVVSSILAISIYSRVSKDKTLSLDERNSAEALEVSDLILNYLTAAPIDSTIETIEGTGQSLNDPTGITLTESASKTEISDLLDSFQGVTNSLDNLSICPLNVSDNTYSLNIRKADLDTYFEVRPGQIMALPIKNTPLGEDCNTTLKATVRGDSGAAFSITYIYAKGYNTEGFATYYKPYSEDDVLNYCFASSGICNNEATLGGGLNWVAFPDDNSTSLNIDLNDDTYVSDDYVLDEVKITAIGGTVGISYSIPTACTEELNMINIQAGANCSGTYRGKSVLIPKKQWEVPIFNYVLFNGEGTL</sequence>
<evidence type="ECO:0000313" key="2">
    <source>
        <dbReference type="EMBL" id="KKP92978.1"/>
    </source>
</evidence>
<proteinExistence type="predicted"/>